<evidence type="ECO:0000313" key="2">
    <source>
        <dbReference type="Proteomes" id="UP000050525"/>
    </source>
</evidence>
<reference evidence="1 2" key="1">
    <citation type="journal article" date="2012" name="Genome Biol.">
        <title>Sequencing three crocodilian genomes to illuminate the evolution of archosaurs and amniotes.</title>
        <authorList>
            <person name="St John J.A."/>
            <person name="Braun E.L."/>
            <person name="Isberg S.R."/>
            <person name="Miles L.G."/>
            <person name="Chong A.Y."/>
            <person name="Gongora J."/>
            <person name="Dalzell P."/>
            <person name="Moran C."/>
            <person name="Bed'hom B."/>
            <person name="Abzhanov A."/>
            <person name="Burgess S.C."/>
            <person name="Cooksey A.M."/>
            <person name="Castoe T.A."/>
            <person name="Crawford N.G."/>
            <person name="Densmore L.D."/>
            <person name="Drew J.C."/>
            <person name="Edwards S.V."/>
            <person name="Faircloth B.C."/>
            <person name="Fujita M.K."/>
            <person name="Greenwold M.J."/>
            <person name="Hoffmann F.G."/>
            <person name="Howard J.M."/>
            <person name="Iguchi T."/>
            <person name="Janes D.E."/>
            <person name="Khan S.Y."/>
            <person name="Kohno S."/>
            <person name="de Koning A.J."/>
            <person name="Lance S.L."/>
            <person name="McCarthy F.M."/>
            <person name="McCormack J.E."/>
            <person name="Merchant M.E."/>
            <person name="Peterson D.G."/>
            <person name="Pollock D.D."/>
            <person name="Pourmand N."/>
            <person name="Raney B.J."/>
            <person name="Roessler K.A."/>
            <person name="Sanford J.R."/>
            <person name="Sawyer R.H."/>
            <person name="Schmidt C.J."/>
            <person name="Triplett E.W."/>
            <person name="Tuberville T.D."/>
            <person name="Venegas-Anaya M."/>
            <person name="Howard J.T."/>
            <person name="Jarvis E.D."/>
            <person name="Guillette L.J.Jr."/>
            <person name="Glenn T.C."/>
            <person name="Green R.E."/>
            <person name="Ray D.A."/>
        </authorList>
    </citation>
    <scope>NUCLEOTIDE SEQUENCE [LARGE SCALE GENOMIC DNA]</scope>
    <source>
        <strain evidence="1">KSC_2009_1</strain>
    </source>
</reference>
<gene>
    <name evidence="1" type="ORF">Y1Q_0009215</name>
</gene>
<accession>A0A151M2U7</accession>
<sequence length="68" mass="7620">MVWRIWWQAPSDNIAHVKPWVAIAGVELASLCLKQSLLTAHAEGTSSKAAMKQRWGYFPEGWSAHNSL</sequence>
<dbReference type="EMBL" id="AKHW03006780">
    <property type="protein sequence ID" value="KYO18791.1"/>
    <property type="molecule type" value="Genomic_DNA"/>
</dbReference>
<proteinExistence type="predicted"/>
<name>A0A151M2U7_ALLMI</name>
<comment type="caution">
    <text evidence="1">The sequence shown here is derived from an EMBL/GenBank/DDBJ whole genome shotgun (WGS) entry which is preliminary data.</text>
</comment>
<organism evidence="1 2">
    <name type="scientific">Alligator mississippiensis</name>
    <name type="common">American alligator</name>
    <dbReference type="NCBI Taxonomy" id="8496"/>
    <lineage>
        <taxon>Eukaryota</taxon>
        <taxon>Metazoa</taxon>
        <taxon>Chordata</taxon>
        <taxon>Craniata</taxon>
        <taxon>Vertebrata</taxon>
        <taxon>Euteleostomi</taxon>
        <taxon>Archelosauria</taxon>
        <taxon>Archosauria</taxon>
        <taxon>Crocodylia</taxon>
        <taxon>Alligatoridae</taxon>
        <taxon>Alligatorinae</taxon>
        <taxon>Alligator</taxon>
    </lineage>
</organism>
<dbReference type="Proteomes" id="UP000050525">
    <property type="component" value="Unassembled WGS sequence"/>
</dbReference>
<protein>
    <submittedName>
        <fullName evidence="1">Uncharacterized protein</fullName>
    </submittedName>
</protein>
<evidence type="ECO:0000313" key="1">
    <source>
        <dbReference type="EMBL" id="KYO18791.1"/>
    </source>
</evidence>
<dbReference type="AlphaFoldDB" id="A0A151M2U7"/>
<keyword evidence="2" id="KW-1185">Reference proteome</keyword>